<evidence type="ECO:0000256" key="4">
    <source>
        <dbReference type="ARBA" id="ARBA00023014"/>
    </source>
</evidence>
<feature type="domain" description="ATPase BadF/BadG/BcrA/BcrD type" evidence="5">
    <location>
        <begin position="5"/>
        <end position="216"/>
    </location>
</feature>
<sequence length="979" mass="106835">MNFKIGIDIGSTTVKTVVLNDKGDMVFRAYERHFSKVREKAAEQLRSALHILADQRVTTVITGSAGLGVAKASGIRFVQEVYATASAVREYIPDTDAVIELGGEDAKIIFFGRSLEERMNGSCAGGTGAFIDQMATLLNVSIQELDELSLKHEKIYPIASRCGVFAKSDIQPILNQGGRREDIAASIFQAVVDQTVAGLTQGRELAGKIVFLGGPLTFLLGLRQRFIETLELDGEHAVFPENADCFAALGAALTTEDKDATTFEEMLRLLESAVDASHLTDVMEPLFRSQEEYDEFAARHAKATPDTIDPETYAGDAWLGIDAGSTTTKLVLIAENGGILYSYYASNKGDPVSIVKKELQNIYARFGGRVAIRGSAVTGYGEDLIKNAFGVDIGLVETMAHFRAARHFDGGVDFILDIGGQDVKCFKIHGGAIDSIMLNEACSSGCGSFIETFAKALGYNIADFARLGLFDPKPVNLGSRCTVFMNSSVKQAQKEGASVEAISAGLSISIVKNAVYKVIRAASADDLGQNIVVQGGTFLNDAVLRGFEREIGRNVTRPTIAGLMGAYGAALTARDAGAASSTLLDSAALGLFTHSSKPVTCQGCTNHCSMTVNTFDGGRRYISGNRCSKPLGLQKSTEPNLMKYKYDRLRAMSGKGEGDGSRGKIGIPFGLNMYENLPFWFEFFTRLNFEVVLSPESSRSLYIKGQRTIPSDTVCYPAKLMHGHIEHLCDMGVETIFYPCMPYNFDEGRSDNNYNCPVVAYYPELLAANMPRLKNVRFLNPYFGLHKKKGFITRSGEYFAENFNIPKSETKKAALAAYGAYDTYKNDIIAEGAKAIKYARDTGKRIIVVAGRPYHIDPEINHGIDELITSFGLVLVTEDAVSHILGKESRRVLNQWTYQARMYNAARYVTTQPDMQLIQLVSFGCGTDAITTDELRSILEGGGKLYTQIKIDDINNLGAVRIRLRSLIAAMESREKESA</sequence>
<dbReference type="InterPro" id="IPR002731">
    <property type="entry name" value="ATPase_BadF"/>
</dbReference>
<dbReference type="EMBL" id="FQXV01000002">
    <property type="protein sequence ID" value="SHH76961.1"/>
    <property type="molecule type" value="Genomic_DNA"/>
</dbReference>
<dbReference type="Pfam" id="PF01869">
    <property type="entry name" value="BcrAD_BadFG"/>
    <property type="match status" value="2"/>
</dbReference>
<dbReference type="RefSeq" id="WP_073076494.1">
    <property type="nucleotide sequence ID" value="NZ_FQXV01000002.1"/>
</dbReference>
<protein>
    <submittedName>
        <fullName evidence="7">CoA-substrate-specific enzyme activase, putative</fullName>
    </submittedName>
</protein>
<dbReference type="OrthoDB" id="9802715at2"/>
<organism evidence="7 8">
    <name type="scientific">Sporobacter termitidis DSM 10068</name>
    <dbReference type="NCBI Taxonomy" id="1123282"/>
    <lineage>
        <taxon>Bacteria</taxon>
        <taxon>Bacillati</taxon>
        <taxon>Bacillota</taxon>
        <taxon>Clostridia</taxon>
        <taxon>Eubacteriales</taxon>
        <taxon>Oscillospiraceae</taxon>
        <taxon>Sporobacter</taxon>
    </lineage>
</organism>
<dbReference type="AlphaFoldDB" id="A0A1M5VNX2"/>
<dbReference type="PANTHER" id="PTHR32329">
    <property type="entry name" value="BIFUNCTIONAL PROTEIN [INCLUDES 2-HYDROXYACYL-COA DEHYDRATASE (N-TER) AND ITS ACTIVATOR DOMAIN (C_TERM)-RELATED"/>
    <property type="match status" value="1"/>
</dbReference>
<dbReference type="InterPro" id="IPR008275">
    <property type="entry name" value="CoA_E_activase_dom"/>
</dbReference>
<evidence type="ECO:0000256" key="2">
    <source>
        <dbReference type="ARBA" id="ARBA00022723"/>
    </source>
</evidence>
<dbReference type="InterPro" id="IPR043129">
    <property type="entry name" value="ATPase_NBD"/>
</dbReference>
<evidence type="ECO:0000313" key="7">
    <source>
        <dbReference type="EMBL" id="SHH76961.1"/>
    </source>
</evidence>
<accession>A0A1M5VNX2</accession>
<reference evidence="7 8" key="1">
    <citation type="submission" date="2016-11" db="EMBL/GenBank/DDBJ databases">
        <authorList>
            <person name="Jaros S."/>
            <person name="Januszkiewicz K."/>
            <person name="Wedrychowicz H."/>
        </authorList>
    </citation>
    <scope>NUCLEOTIDE SEQUENCE [LARGE SCALE GENOMIC DNA]</scope>
    <source>
        <strain evidence="7 8">DSM 10068</strain>
    </source>
</reference>
<dbReference type="CDD" id="cd24035">
    <property type="entry name" value="ASKHA_NBD_O66634-like_rpt2"/>
    <property type="match status" value="1"/>
</dbReference>
<dbReference type="InterPro" id="IPR051805">
    <property type="entry name" value="Dehydratase_Activator_Redct"/>
</dbReference>
<proteinExistence type="predicted"/>
<keyword evidence="4" id="KW-0411">Iron-sulfur</keyword>
<keyword evidence="8" id="KW-1185">Reference proteome</keyword>
<dbReference type="Pfam" id="PF09989">
    <property type="entry name" value="DUF2229"/>
    <property type="match status" value="1"/>
</dbReference>
<keyword evidence="2" id="KW-0479">Metal-binding</keyword>
<evidence type="ECO:0000256" key="3">
    <source>
        <dbReference type="ARBA" id="ARBA00023004"/>
    </source>
</evidence>
<feature type="domain" description="ATPase BadF/BadG/BcrA/BcrD type" evidence="5">
    <location>
        <begin position="319"/>
        <end position="573"/>
    </location>
</feature>
<dbReference type="CDD" id="cd24034">
    <property type="entry name" value="ASKHA_NBD_O66634-like_rpt1"/>
    <property type="match status" value="1"/>
</dbReference>
<comment type="cofactor">
    <cofactor evidence="1">
        <name>[4Fe-4S] cluster</name>
        <dbReference type="ChEBI" id="CHEBI:49883"/>
    </cofactor>
</comment>
<dbReference type="SUPFAM" id="SSF53067">
    <property type="entry name" value="Actin-like ATPase domain"/>
    <property type="match status" value="2"/>
</dbReference>
<keyword evidence="3" id="KW-0408">Iron</keyword>
<evidence type="ECO:0000259" key="6">
    <source>
        <dbReference type="Pfam" id="PF09989"/>
    </source>
</evidence>
<name>A0A1M5VNX2_9FIRM</name>
<gene>
    <name evidence="7" type="ORF">SAMN02745823_00937</name>
</gene>
<dbReference type="GO" id="GO:0046872">
    <property type="term" value="F:metal ion binding"/>
    <property type="evidence" value="ECO:0007669"/>
    <property type="project" value="UniProtKB-KW"/>
</dbReference>
<evidence type="ECO:0000256" key="1">
    <source>
        <dbReference type="ARBA" id="ARBA00001966"/>
    </source>
</evidence>
<evidence type="ECO:0000313" key="8">
    <source>
        <dbReference type="Proteomes" id="UP000183995"/>
    </source>
</evidence>
<dbReference type="NCBIfam" id="TIGR00241">
    <property type="entry name" value="CoA_E_activ"/>
    <property type="match status" value="1"/>
</dbReference>
<dbReference type="GO" id="GO:0051536">
    <property type="term" value="F:iron-sulfur cluster binding"/>
    <property type="evidence" value="ECO:0007669"/>
    <property type="project" value="UniProtKB-KW"/>
</dbReference>
<dbReference type="InterPro" id="IPR018709">
    <property type="entry name" value="CoA_activase_DUF2229"/>
</dbReference>
<dbReference type="Gene3D" id="3.30.420.40">
    <property type="match status" value="4"/>
</dbReference>
<dbReference type="Proteomes" id="UP000183995">
    <property type="component" value="Unassembled WGS sequence"/>
</dbReference>
<dbReference type="PANTHER" id="PTHR32329:SF4">
    <property type="entry name" value="ACTIVATOR OF 2-HYDROXYACYL-COA DEHYDRATASE"/>
    <property type="match status" value="1"/>
</dbReference>
<dbReference type="STRING" id="1123282.SAMN02745823_00937"/>
<evidence type="ECO:0000259" key="5">
    <source>
        <dbReference type="Pfam" id="PF01869"/>
    </source>
</evidence>
<feature type="domain" description="DUF2229" evidence="6">
    <location>
        <begin position="664"/>
        <end position="881"/>
    </location>
</feature>